<reference evidence="1" key="1">
    <citation type="submission" date="2016-04" db="EMBL/GenBank/DDBJ databases">
        <authorList>
            <person name="Evans L.H."/>
            <person name="Alamgir A."/>
            <person name="Owens N."/>
            <person name="Weber N.D."/>
            <person name="Virtaneva K."/>
            <person name="Barbian K."/>
            <person name="Babar A."/>
            <person name="Rosenke K."/>
        </authorList>
    </citation>
    <scope>NUCLEOTIDE SEQUENCE [LARGE SCALE GENOMIC DNA]</scope>
    <source>
        <strain evidence="1">CBS 101.48</strain>
    </source>
</reference>
<keyword evidence="2" id="KW-1185">Reference proteome</keyword>
<evidence type="ECO:0000313" key="1">
    <source>
        <dbReference type="EMBL" id="SAL99150.1"/>
    </source>
</evidence>
<organism evidence="1">
    <name type="scientific">Absidia glauca</name>
    <name type="common">Pin mould</name>
    <dbReference type="NCBI Taxonomy" id="4829"/>
    <lineage>
        <taxon>Eukaryota</taxon>
        <taxon>Fungi</taxon>
        <taxon>Fungi incertae sedis</taxon>
        <taxon>Mucoromycota</taxon>
        <taxon>Mucoromycotina</taxon>
        <taxon>Mucoromycetes</taxon>
        <taxon>Mucorales</taxon>
        <taxon>Cunninghamellaceae</taxon>
        <taxon>Absidia</taxon>
    </lineage>
</organism>
<accession>A0A163J2G1</accession>
<dbReference type="Proteomes" id="UP000078561">
    <property type="component" value="Unassembled WGS sequence"/>
</dbReference>
<protein>
    <submittedName>
        <fullName evidence="1">Uncharacterized protein</fullName>
    </submittedName>
</protein>
<dbReference type="EMBL" id="LT552482">
    <property type="protein sequence ID" value="SAL99150.1"/>
    <property type="molecule type" value="Genomic_DNA"/>
</dbReference>
<gene>
    <name evidence="1" type="primary">ABSGL_04731.1 scaffold 5764</name>
</gene>
<sequence length="360" mass="42716">MEPEVTTKYIDWIIDQLQHKDQTWQQQRLDDLTRLVQNQQSELCLFLLTADALQSQYAQQHCRHGETLTQLVQDSFVHNNKMDRLHRQQQLNKQKLQHLESQLHHWRTDAAERRNKKAMREKQYHQVYFVPVINAQYKKKYMRARDKNSAVEQHVSDLHRVMDGVKARVRQEQQQWAAGLHQRQVLEDQQHTVKAALERLDQLMKDLADTRNFWFQFKAHHVERYLALCQGGIDVEQWPRSATMDYEQHYQNGRQWRTWKEITFECTHCHATIEGWPHLDTSAQLTCLPCMKPVDPLLSPIPCITSHRHNPRPRLPSIPSILSSTLPYVKKLKSALNTKIDFLANNSLLVSRHFYRSILT</sequence>
<proteinExistence type="predicted"/>
<dbReference type="InParanoid" id="A0A163J2G1"/>
<dbReference type="OrthoDB" id="2244755at2759"/>
<dbReference type="AlphaFoldDB" id="A0A163J2G1"/>
<evidence type="ECO:0000313" key="2">
    <source>
        <dbReference type="Proteomes" id="UP000078561"/>
    </source>
</evidence>
<name>A0A163J2G1_ABSGL</name>